<dbReference type="PIRSF" id="PIRSF005739">
    <property type="entry name" value="O-mtase"/>
    <property type="match status" value="1"/>
</dbReference>
<proteinExistence type="predicted"/>
<dbReference type="EMBL" id="OZ019901">
    <property type="protein sequence ID" value="CAK9236524.1"/>
    <property type="molecule type" value="Genomic_DNA"/>
</dbReference>
<evidence type="ECO:0000256" key="1">
    <source>
        <dbReference type="ARBA" id="ARBA00022603"/>
    </source>
</evidence>
<organism evidence="6 7">
    <name type="scientific">Sphagnum troendelagicum</name>
    <dbReference type="NCBI Taxonomy" id="128251"/>
    <lineage>
        <taxon>Eukaryota</taxon>
        <taxon>Viridiplantae</taxon>
        <taxon>Streptophyta</taxon>
        <taxon>Embryophyta</taxon>
        <taxon>Bryophyta</taxon>
        <taxon>Sphagnophytina</taxon>
        <taxon>Sphagnopsida</taxon>
        <taxon>Sphagnales</taxon>
        <taxon>Sphagnaceae</taxon>
        <taxon>Sphagnum</taxon>
    </lineage>
</organism>
<dbReference type="PROSITE" id="PS51683">
    <property type="entry name" value="SAM_OMT_II"/>
    <property type="match status" value="1"/>
</dbReference>
<sequence>MFGFVTPFVMRSAVLLGLPDIIARAGPGKSLTLQQIAAALNTTRSNNNVDGSAAGSTPVNKSNLQRLLNYMVASGILSCSKKVQDDDPQSELVIGAAAADHDSDHLQYGLTAVSNLLVTKNNPSTQAPMLLLQTSAAAQASWAQLHCSVFGEHPWRTAHGKNVWEYSRDNPEFNRTVNAAMAASVAMLACGLHKYEGFKHIKTLVDVGGGVGKALGILVSSYPQMHGINFDQPHVVADAPNIPGVEHVGGNMFESIPSGDAIFIKFILHNWGDDDCIKVLKNCKKALHENGKVLIYELVMHPNGRWTQMMDMTMLTHFESGMERTEQQWRTLIAAAGFSSINFIELNPEHWLIEVSN</sequence>
<dbReference type="SUPFAM" id="SSF46785">
    <property type="entry name" value="Winged helix' DNA-binding domain"/>
    <property type="match status" value="1"/>
</dbReference>
<feature type="domain" description="O-methyltransferase dimerisation" evidence="5">
    <location>
        <begin position="1"/>
        <end position="119"/>
    </location>
</feature>
<evidence type="ECO:0000313" key="6">
    <source>
        <dbReference type="EMBL" id="CAK9236524.1"/>
    </source>
</evidence>
<evidence type="ECO:0000256" key="2">
    <source>
        <dbReference type="ARBA" id="ARBA00022679"/>
    </source>
</evidence>
<dbReference type="Proteomes" id="UP001497512">
    <property type="component" value="Chromosome 9"/>
</dbReference>
<evidence type="ECO:0000313" key="7">
    <source>
        <dbReference type="Proteomes" id="UP001497512"/>
    </source>
</evidence>
<keyword evidence="2" id="KW-0808">Transferase</keyword>
<evidence type="ECO:0000259" key="5">
    <source>
        <dbReference type="Pfam" id="PF08100"/>
    </source>
</evidence>
<evidence type="ECO:0000259" key="4">
    <source>
        <dbReference type="Pfam" id="PF00891"/>
    </source>
</evidence>
<feature type="domain" description="O-methyltransferase C-terminal" evidence="4">
    <location>
        <begin position="152"/>
        <end position="339"/>
    </location>
</feature>
<dbReference type="PANTHER" id="PTHR11746">
    <property type="entry name" value="O-METHYLTRANSFERASE"/>
    <property type="match status" value="1"/>
</dbReference>
<dbReference type="SUPFAM" id="SSF53335">
    <property type="entry name" value="S-adenosyl-L-methionine-dependent methyltransferases"/>
    <property type="match status" value="1"/>
</dbReference>
<dbReference type="Pfam" id="PF08100">
    <property type="entry name" value="Dimerisation"/>
    <property type="match status" value="1"/>
</dbReference>
<reference evidence="6" key="1">
    <citation type="submission" date="2024-02" db="EMBL/GenBank/DDBJ databases">
        <authorList>
            <consortium name="ELIXIR-Norway"/>
            <consortium name="Elixir Norway"/>
        </authorList>
    </citation>
    <scope>NUCLEOTIDE SEQUENCE</scope>
</reference>
<gene>
    <name evidence="6" type="ORF">CSSPTR1EN2_LOCUS22935</name>
</gene>
<dbReference type="InterPro" id="IPR029063">
    <property type="entry name" value="SAM-dependent_MTases_sf"/>
</dbReference>
<dbReference type="Pfam" id="PF00891">
    <property type="entry name" value="Methyltransf_2"/>
    <property type="match status" value="1"/>
</dbReference>
<dbReference type="InterPro" id="IPR001077">
    <property type="entry name" value="COMT_C"/>
</dbReference>
<keyword evidence="7" id="KW-1185">Reference proteome</keyword>
<dbReference type="Gene3D" id="3.40.50.150">
    <property type="entry name" value="Vaccinia Virus protein VP39"/>
    <property type="match status" value="1"/>
</dbReference>
<accession>A0ABP0V3M5</accession>
<keyword evidence="1" id="KW-0489">Methyltransferase</keyword>
<dbReference type="InterPro" id="IPR012967">
    <property type="entry name" value="COMT_dimerisation"/>
</dbReference>
<dbReference type="InterPro" id="IPR016461">
    <property type="entry name" value="COMT-like"/>
</dbReference>
<dbReference type="Gene3D" id="1.10.10.10">
    <property type="entry name" value="Winged helix-like DNA-binding domain superfamily/Winged helix DNA-binding domain"/>
    <property type="match status" value="1"/>
</dbReference>
<dbReference type="InterPro" id="IPR036388">
    <property type="entry name" value="WH-like_DNA-bd_sf"/>
</dbReference>
<name>A0ABP0V3M5_9BRYO</name>
<keyword evidence="3" id="KW-0949">S-adenosyl-L-methionine</keyword>
<protein>
    <recommendedName>
        <fullName evidence="8">O-methyltransferase</fullName>
    </recommendedName>
</protein>
<evidence type="ECO:0008006" key="8">
    <source>
        <dbReference type="Google" id="ProtNLM"/>
    </source>
</evidence>
<dbReference type="InterPro" id="IPR036390">
    <property type="entry name" value="WH_DNA-bd_sf"/>
</dbReference>
<evidence type="ECO:0000256" key="3">
    <source>
        <dbReference type="ARBA" id="ARBA00022691"/>
    </source>
</evidence>